<evidence type="ECO:0000313" key="15">
    <source>
        <dbReference type="EMBL" id="CAK9201378.1"/>
    </source>
</evidence>
<dbReference type="Gene3D" id="1.20.272.40">
    <property type="match status" value="1"/>
</dbReference>
<keyword evidence="16" id="KW-1185">Reference proteome</keyword>
<sequence>MGCLSRFVSLPRLSASLEVGLGYVNNCLPRKLRDAFLAEEGYIFRSRFLSTQRSPSLVDFLDLTLPHTWYPFARTKKRRVVMHVGPTNSGKTYMALESLRLSASGVYCGPLRLLAWEIAERMNKANVLCSLITGQEKREVTGAKHQAMTVEMADVTRHFECGVIDEIQMIACRDRGFSFTRALLGLAVDELHLCGDPAAVSIVDQILATTGDTFEVKQYERLSPLVPQTRALGSYSHVRKGDCVVAFSRRDIYSIKKEIESSCKHNCSVVYGSLPPETRTKQVTLFNDVASGSDILVASDAVGMGLNLNIRRIIFSTLEKFDGTSMRALTVAEIKQIAGRAGRYGSKFPEGAVTCLDKEDLPLLHHSLATLTCPLEAAGLFPSFDLLALYSASHPNMTFSAVLEKFVAKARMSPQFFMRHCESMLIIADMLEKLPLSLEDRFLFCICPVDTDDHMAMGALLQFATEFSRQEMVTLKKVITPATIRVPRTQTALQQLESLHKVLELYVWLSLRMEDAFVDQEAALSQKELCGMLIEQGLQLVGRAKPKRKVHNKRELKLMSLKGIASNWTSEREEVEKDDSSHLFQDKDELRAEKGHKSIAESELWMPKWTR</sequence>
<evidence type="ECO:0000256" key="3">
    <source>
        <dbReference type="ARBA" id="ARBA00004436"/>
    </source>
</evidence>
<dbReference type="PROSITE" id="PS51194">
    <property type="entry name" value="HELICASE_CTER"/>
    <property type="match status" value="1"/>
</dbReference>
<dbReference type="EC" id="3.6.4.13" evidence="5"/>
<dbReference type="EMBL" id="OZ019905">
    <property type="protein sequence ID" value="CAK9201378.1"/>
    <property type="molecule type" value="Genomic_DNA"/>
</dbReference>
<dbReference type="Pfam" id="PF12513">
    <property type="entry name" value="SUV3_C"/>
    <property type="match status" value="1"/>
</dbReference>
<gene>
    <name evidence="15" type="ORF">CSSPTR1EN2_LOCUS5877</name>
</gene>
<keyword evidence="9" id="KW-0067">ATP-binding</keyword>
<name>A0ABP0TPS2_9BRYO</name>
<evidence type="ECO:0000256" key="7">
    <source>
        <dbReference type="ARBA" id="ARBA00022801"/>
    </source>
</evidence>
<dbReference type="Pfam" id="PF22527">
    <property type="entry name" value="DEXQc_Suv3"/>
    <property type="match status" value="1"/>
</dbReference>
<comment type="cofactor">
    <cofactor evidence="2">
        <name>Mg(2+)</name>
        <dbReference type="ChEBI" id="CHEBI:18420"/>
    </cofactor>
</comment>
<dbReference type="Pfam" id="PF00271">
    <property type="entry name" value="Helicase_C"/>
    <property type="match status" value="1"/>
</dbReference>
<evidence type="ECO:0000256" key="4">
    <source>
        <dbReference type="ARBA" id="ARBA00011661"/>
    </source>
</evidence>
<comment type="cofactor">
    <cofactor evidence="1">
        <name>Mn(2+)</name>
        <dbReference type="ChEBI" id="CHEBI:29035"/>
    </cofactor>
</comment>
<dbReference type="InterPro" id="IPR022192">
    <property type="entry name" value="SUV3_C"/>
</dbReference>
<keyword evidence="10" id="KW-0809">Transit peptide</keyword>
<dbReference type="InterPro" id="IPR050699">
    <property type="entry name" value="RNA-DNA_Helicase"/>
</dbReference>
<evidence type="ECO:0000313" key="16">
    <source>
        <dbReference type="Proteomes" id="UP001497512"/>
    </source>
</evidence>
<dbReference type="Gene3D" id="1.20.58.1080">
    <property type="match status" value="1"/>
</dbReference>
<comment type="catalytic activity">
    <reaction evidence="13">
        <text>ATP + H2O = ADP + phosphate + H(+)</text>
        <dbReference type="Rhea" id="RHEA:13065"/>
        <dbReference type="ChEBI" id="CHEBI:15377"/>
        <dbReference type="ChEBI" id="CHEBI:15378"/>
        <dbReference type="ChEBI" id="CHEBI:30616"/>
        <dbReference type="ChEBI" id="CHEBI:43474"/>
        <dbReference type="ChEBI" id="CHEBI:456216"/>
        <dbReference type="EC" id="3.6.4.13"/>
    </reaction>
</comment>
<evidence type="ECO:0000256" key="11">
    <source>
        <dbReference type="ARBA" id="ARBA00023128"/>
    </source>
</evidence>
<evidence type="ECO:0000256" key="13">
    <source>
        <dbReference type="ARBA" id="ARBA00047984"/>
    </source>
</evidence>
<dbReference type="InterPro" id="IPR041082">
    <property type="entry name" value="Suv3_C_1"/>
</dbReference>
<dbReference type="CDD" id="cd17913">
    <property type="entry name" value="DEXQc_Suv3"/>
    <property type="match status" value="1"/>
</dbReference>
<keyword evidence="11" id="KW-0496">Mitochondrion</keyword>
<comment type="subunit">
    <text evidence="4">Homodimer; in free form. Component of the mitochondrial degradosome (mtEXO) complex which is a heteropentamer containing 2 copies of SUPV3L1 and 3 copies of PNPT1.</text>
</comment>
<feature type="domain" description="Helicase C-terminal" evidence="14">
    <location>
        <begin position="218"/>
        <end position="388"/>
    </location>
</feature>
<dbReference type="CDD" id="cd18805">
    <property type="entry name" value="SF2_C_suv3"/>
    <property type="match status" value="1"/>
</dbReference>
<dbReference type="Pfam" id="PF18147">
    <property type="entry name" value="Suv3_C_1"/>
    <property type="match status" value="1"/>
</dbReference>
<keyword evidence="12" id="KW-1135">Mitochondrion nucleoid</keyword>
<comment type="subcellular location">
    <subcellularLocation>
        <location evidence="3">Mitochondrion matrix</location>
        <location evidence="3">Mitochondrion nucleoid</location>
    </subcellularLocation>
</comment>
<evidence type="ECO:0000256" key="9">
    <source>
        <dbReference type="ARBA" id="ARBA00022840"/>
    </source>
</evidence>
<dbReference type="PANTHER" id="PTHR12131:SF1">
    <property type="entry name" value="ATP-DEPENDENT RNA HELICASE SUPV3L1, MITOCHONDRIAL-RELATED"/>
    <property type="match status" value="1"/>
</dbReference>
<evidence type="ECO:0000256" key="2">
    <source>
        <dbReference type="ARBA" id="ARBA00001946"/>
    </source>
</evidence>
<evidence type="ECO:0000256" key="1">
    <source>
        <dbReference type="ARBA" id="ARBA00001936"/>
    </source>
</evidence>
<evidence type="ECO:0000256" key="10">
    <source>
        <dbReference type="ARBA" id="ARBA00022946"/>
    </source>
</evidence>
<dbReference type="Proteomes" id="UP001497512">
    <property type="component" value="Chromosome 13"/>
</dbReference>
<dbReference type="InterPro" id="IPR001650">
    <property type="entry name" value="Helicase_C-like"/>
</dbReference>
<evidence type="ECO:0000256" key="12">
    <source>
        <dbReference type="ARBA" id="ARBA00023271"/>
    </source>
</evidence>
<evidence type="ECO:0000256" key="5">
    <source>
        <dbReference type="ARBA" id="ARBA00012552"/>
    </source>
</evidence>
<dbReference type="InterPro" id="IPR044774">
    <property type="entry name" value="Suv3_DEXQc"/>
</dbReference>
<evidence type="ECO:0000256" key="8">
    <source>
        <dbReference type="ARBA" id="ARBA00022806"/>
    </source>
</evidence>
<dbReference type="InterPro" id="IPR055206">
    <property type="entry name" value="DEXQc_SUV3"/>
</dbReference>
<keyword evidence="7" id="KW-0378">Hydrolase</keyword>
<keyword evidence="8" id="KW-0347">Helicase</keyword>
<dbReference type="SUPFAM" id="SSF52540">
    <property type="entry name" value="P-loop containing nucleoside triphosphate hydrolases"/>
    <property type="match status" value="1"/>
</dbReference>
<proteinExistence type="predicted"/>
<keyword evidence="6" id="KW-0547">Nucleotide-binding</keyword>
<evidence type="ECO:0000256" key="6">
    <source>
        <dbReference type="ARBA" id="ARBA00022741"/>
    </source>
</evidence>
<dbReference type="PANTHER" id="PTHR12131">
    <property type="entry name" value="ATP-DEPENDENT RNA AND DNA HELICASE"/>
    <property type="match status" value="1"/>
</dbReference>
<organism evidence="15 16">
    <name type="scientific">Sphagnum troendelagicum</name>
    <dbReference type="NCBI Taxonomy" id="128251"/>
    <lineage>
        <taxon>Eukaryota</taxon>
        <taxon>Viridiplantae</taxon>
        <taxon>Streptophyta</taxon>
        <taxon>Embryophyta</taxon>
        <taxon>Bryophyta</taxon>
        <taxon>Sphagnophytina</taxon>
        <taxon>Sphagnopsida</taxon>
        <taxon>Sphagnales</taxon>
        <taxon>Sphagnaceae</taxon>
        <taxon>Sphagnum</taxon>
    </lineage>
</organism>
<accession>A0ABP0TPS2</accession>
<dbReference type="InterPro" id="IPR027417">
    <property type="entry name" value="P-loop_NTPase"/>
</dbReference>
<dbReference type="Gene3D" id="3.40.50.300">
    <property type="entry name" value="P-loop containing nucleotide triphosphate hydrolases"/>
    <property type="match status" value="2"/>
</dbReference>
<dbReference type="SMART" id="SM00490">
    <property type="entry name" value="HELICc"/>
    <property type="match status" value="1"/>
</dbReference>
<reference evidence="15" key="1">
    <citation type="submission" date="2024-02" db="EMBL/GenBank/DDBJ databases">
        <authorList>
            <consortium name="ELIXIR-Norway"/>
            <consortium name="Elixir Norway"/>
        </authorList>
    </citation>
    <scope>NUCLEOTIDE SEQUENCE</scope>
</reference>
<protein>
    <recommendedName>
        <fullName evidence="5">RNA helicase</fullName>
        <ecNumber evidence="5">3.6.4.13</ecNumber>
    </recommendedName>
</protein>
<evidence type="ECO:0000259" key="14">
    <source>
        <dbReference type="PROSITE" id="PS51194"/>
    </source>
</evidence>